<keyword evidence="3" id="KW-1185">Reference proteome</keyword>
<dbReference type="GeneID" id="13288032"/>
<name>E4ZUN6_LEPMJ</name>
<dbReference type="VEuPathDB" id="FungiDB:LEMA_P115300.1"/>
<evidence type="ECO:0000313" key="2">
    <source>
        <dbReference type="EMBL" id="CBX95115.1"/>
    </source>
</evidence>
<reference evidence="3" key="1">
    <citation type="journal article" date="2011" name="Nat. Commun.">
        <title>Effector diversification within compartments of the Leptosphaeria maculans genome affected by Repeat-Induced Point mutations.</title>
        <authorList>
            <person name="Rouxel T."/>
            <person name="Grandaubert J."/>
            <person name="Hane J.K."/>
            <person name="Hoede C."/>
            <person name="van de Wouw A.P."/>
            <person name="Couloux A."/>
            <person name="Dominguez V."/>
            <person name="Anthouard V."/>
            <person name="Bally P."/>
            <person name="Bourras S."/>
            <person name="Cozijnsen A.J."/>
            <person name="Ciuffetti L.M."/>
            <person name="Degrave A."/>
            <person name="Dilmaghani A."/>
            <person name="Duret L."/>
            <person name="Fudal I."/>
            <person name="Goodwin S.B."/>
            <person name="Gout L."/>
            <person name="Glaser N."/>
            <person name="Linglin J."/>
            <person name="Kema G.H.J."/>
            <person name="Lapalu N."/>
            <person name="Lawrence C.B."/>
            <person name="May K."/>
            <person name="Meyer M."/>
            <person name="Ollivier B."/>
            <person name="Poulain J."/>
            <person name="Schoch C.L."/>
            <person name="Simon A."/>
            <person name="Spatafora J.W."/>
            <person name="Stachowiak A."/>
            <person name="Turgeon B.G."/>
            <person name="Tyler B.M."/>
            <person name="Vincent D."/>
            <person name="Weissenbach J."/>
            <person name="Amselem J."/>
            <person name="Quesneville H."/>
            <person name="Oliver R.P."/>
            <person name="Wincker P."/>
            <person name="Balesdent M.-H."/>
            <person name="Howlett B.J."/>
        </authorList>
    </citation>
    <scope>NUCLEOTIDE SEQUENCE [LARGE SCALE GENOMIC DNA]</scope>
    <source>
        <strain evidence="3">JN3 / isolate v23.1.3 / race Av1-4-5-6-7-8</strain>
    </source>
</reference>
<dbReference type="AlphaFoldDB" id="E4ZUN6"/>
<evidence type="ECO:0000313" key="3">
    <source>
        <dbReference type="Proteomes" id="UP000002668"/>
    </source>
</evidence>
<dbReference type="HOGENOM" id="CLU_2292217_0_0_1"/>
<evidence type="ECO:0000256" key="1">
    <source>
        <dbReference type="SAM" id="MobiDB-lite"/>
    </source>
</evidence>
<protein>
    <submittedName>
        <fullName evidence="2">Predicted protein</fullName>
    </submittedName>
</protein>
<feature type="region of interest" description="Disordered" evidence="1">
    <location>
        <begin position="47"/>
        <end position="70"/>
    </location>
</feature>
<accession>E4ZUN6</accession>
<dbReference type="RefSeq" id="XP_003838594.1">
    <property type="nucleotide sequence ID" value="XM_003838546.1"/>
</dbReference>
<gene>
    <name evidence="2" type="ORF">LEMA_P115300.1</name>
</gene>
<proteinExistence type="predicted"/>
<dbReference type="EMBL" id="FP929126">
    <property type="protein sequence ID" value="CBX95115.1"/>
    <property type="molecule type" value="Genomic_DNA"/>
</dbReference>
<sequence>MANGTKMKPSSICNLKYQNTSRNLHRTPPACALLSKWRYDPVIRFRDTPPVQGDEGKPLGSGSGTQHHTASVHVCLTTNHFKLEDHQTGEQHRQPEFHAEI</sequence>
<organism evidence="3">
    <name type="scientific">Leptosphaeria maculans (strain JN3 / isolate v23.1.3 / race Av1-4-5-6-7-8)</name>
    <name type="common">Blackleg fungus</name>
    <name type="synonym">Phoma lingam</name>
    <dbReference type="NCBI Taxonomy" id="985895"/>
    <lineage>
        <taxon>Eukaryota</taxon>
        <taxon>Fungi</taxon>
        <taxon>Dikarya</taxon>
        <taxon>Ascomycota</taxon>
        <taxon>Pezizomycotina</taxon>
        <taxon>Dothideomycetes</taxon>
        <taxon>Pleosporomycetidae</taxon>
        <taxon>Pleosporales</taxon>
        <taxon>Pleosporineae</taxon>
        <taxon>Leptosphaeriaceae</taxon>
        <taxon>Plenodomus</taxon>
        <taxon>Plenodomus lingam/Leptosphaeria maculans species complex</taxon>
    </lineage>
</organism>
<dbReference type="Proteomes" id="UP000002668">
    <property type="component" value="Genome"/>
</dbReference>
<dbReference type="InParanoid" id="E4ZUN6"/>